<dbReference type="Pfam" id="PF11316">
    <property type="entry name" value="Rhamno_transf"/>
    <property type="match status" value="1"/>
</dbReference>
<dbReference type="RefSeq" id="WP_052081539.1">
    <property type="nucleotide sequence ID" value="NZ_FOJO01000018.1"/>
</dbReference>
<accession>A0A1I0U1G2</accession>
<dbReference type="SUPFAM" id="SSF53448">
    <property type="entry name" value="Nucleotide-diphospho-sugar transferases"/>
    <property type="match status" value="1"/>
</dbReference>
<organism evidence="1 2">
    <name type="scientific">Paracoccus halophilus</name>
    <dbReference type="NCBI Taxonomy" id="376733"/>
    <lineage>
        <taxon>Bacteria</taxon>
        <taxon>Pseudomonadati</taxon>
        <taxon>Pseudomonadota</taxon>
        <taxon>Alphaproteobacteria</taxon>
        <taxon>Rhodobacterales</taxon>
        <taxon>Paracoccaceae</taxon>
        <taxon>Paracoccus</taxon>
    </lineage>
</organism>
<proteinExistence type="predicted"/>
<protein>
    <submittedName>
        <fullName evidence="1">Putative rhamnosyl transferase</fullName>
    </submittedName>
</protein>
<name>A0A1I0U1G2_9RHOB</name>
<dbReference type="GO" id="GO:0016740">
    <property type="term" value="F:transferase activity"/>
    <property type="evidence" value="ECO:0007669"/>
    <property type="project" value="UniProtKB-KW"/>
</dbReference>
<dbReference type="InterPro" id="IPR021466">
    <property type="entry name" value="Put_rhamnosyl_transferase"/>
</dbReference>
<dbReference type="Proteomes" id="UP000182312">
    <property type="component" value="Unassembled WGS sequence"/>
</dbReference>
<sequence length="293" mass="32697">MSEHIVGFCRFSFWGRGDWGAYARTKPGSEAETEAMRRTHAALYDEARLEFRFRSFEMLTLASLAAQTNRDFSFVVLSSAAMPAPWRDRLTALCAEQPSIRLIFSEARDVGSALAPVLNELSMGCRVPLIQFRLDDDDCVSTDYIAHLAAAARAMQDYPAFAFSLPRGLVMTRYQGADPQCYEFRRPFHGGGAALRLPKADRSLFAYGHYALMQRFPSLADPRPHGSLQLKFEGHDSRRVVPGSNSGISPITSGDFDQILAKNFPFLNQSDLWSLTSVHAPRPHSEGDLKVIE</sequence>
<reference evidence="1 2" key="1">
    <citation type="submission" date="2016-10" db="EMBL/GenBank/DDBJ databases">
        <authorList>
            <person name="de Groot N.N."/>
        </authorList>
    </citation>
    <scope>NUCLEOTIDE SEQUENCE [LARGE SCALE GENOMIC DNA]</scope>
    <source>
        <strain evidence="1 2">CGMCC 1.6117</strain>
    </source>
</reference>
<evidence type="ECO:0000313" key="2">
    <source>
        <dbReference type="Proteomes" id="UP000182312"/>
    </source>
</evidence>
<dbReference type="AlphaFoldDB" id="A0A1I0U1G2"/>
<gene>
    <name evidence="1" type="ORF">SAMN04487972_11840</name>
</gene>
<evidence type="ECO:0000313" key="1">
    <source>
        <dbReference type="EMBL" id="SFA57760.1"/>
    </source>
</evidence>
<dbReference type="InterPro" id="IPR029044">
    <property type="entry name" value="Nucleotide-diphossugar_trans"/>
</dbReference>
<keyword evidence="1" id="KW-0808">Transferase</keyword>
<dbReference type="OrthoDB" id="7874906at2"/>
<dbReference type="EMBL" id="FOJO01000018">
    <property type="protein sequence ID" value="SFA57760.1"/>
    <property type="molecule type" value="Genomic_DNA"/>
</dbReference>